<dbReference type="Gene3D" id="2.140.10.30">
    <property type="entry name" value="Dipeptidylpeptidase IV, N-terminal domain"/>
    <property type="match status" value="1"/>
</dbReference>
<dbReference type="Pfam" id="PF00326">
    <property type="entry name" value="Peptidase_S9"/>
    <property type="match status" value="1"/>
</dbReference>
<protein>
    <submittedName>
        <fullName evidence="3">Peptidase</fullName>
    </submittedName>
</protein>
<dbReference type="GO" id="GO:0008236">
    <property type="term" value="F:serine-type peptidase activity"/>
    <property type="evidence" value="ECO:0007669"/>
    <property type="project" value="InterPro"/>
</dbReference>
<dbReference type="InterPro" id="IPR050278">
    <property type="entry name" value="Serine_Prot_S9B/DPPIV"/>
</dbReference>
<sequence length="712" mass="77365">MDSPDLPRQFARTRRFSLGVPRGFTVSPDGERVLFVRSTAGDDPVGRLWVFEDGAERLLVDPLALGGAGPVPEAERVRRERAREASQGVVGFATDLHARVAAFALGGALWVVETAGGAPRRIRTAGPVVDPRPSPDGTLVSYVTGGALRVVGIDGTGDRALAEPEHEEITYGLADHVAAESMGRQRGFWWSPGSDALLVARVDTSPVQRWWLSDPAHPERPPRAIRYPAAGTANAETSLHVLRLDGTRTEVRTPERVSEHHDDGEWTDDAFEYVPTACWDAHGPLVTVQTRDQRSLYVLEVDPETGRARMVSHQRDRVWLELMPGTPLRLAGGRLVRPWRLPGHTRGLRVGNTSTPPGLHVREVLGGTGERVWFTGSYESTEVHVWSLDLADDAGDSEVRTGTPRRITEGPGVHTAAVGGDAVVLDSRTPEGQSVTVLRGGEQAGRIAVLAEEPVVMPRPRHLALGKRELRSTLYLPSWHAPGSAKLPVLLCPYAGPGIQLVVHARGWWTIVAQWFAEQGYAVLITDGRGTPGRGEAWEKAVHGDQLTPVLDDQVDALHAAAEHFPDDLDLARVGIRGWSFGGFLAAGAVLHRPDVFHTAVAGAAPTDLRLYDTHWKERYLGHPDIQAAAYETCSLVAHAHRLERPLMLVHGLSDDNVLPVHTLRFSAALLAAGRPHTVLPLPGASHLVTREDVAANLLRLELDFLGKTLNV</sequence>
<evidence type="ECO:0000259" key="2">
    <source>
        <dbReference type="Pfam" id="PF00930"/>
    </source>
</evidence>
<keyword evidence="4" id="KW-1185">Reference proteome</keyword>
<feature type="domain" description="Peptidase S9 prolyl oligopeptidase catalytic" evidence="1">
    <location>
        <begin position="513"/>
        <end position="711"/>
    </location>
</feature>
<dbReference type="InterPro" id="IPR029058">
    <property type="entry name" value="AB_hydrolase_fold"/>
</dbReference>
<dbReference type="InterPro" id="IPR002469">
    <property type="entry name" value="Peptidase_S9B_N"/>
</dbReference>
<dbReference type="PANTHER" id="PTHR11731:SF193">
    <property type="entry name" value="DIPEPTIDYL PEPTIDASE 9"/>
    <property type="match status" value="1"/>
</dbReference>
<dbReference type="RefSeq" id="WP_098247071.1">
    <property type="nucleotide sequence ID" value="NZ_CP022685.1"/>
</dbReference>
<name>A0A291Q2Y9_9ACTN</name>
<dbReference type="Proteomes" id="UP000221011">
    <property type="component" value="Chromosome"/>
</dbReference>
<accession>A0A291Q2Y9</accession>
<evidence type="ECO:0000313" key="3">
    <source>
        <dbReference type="EMBL" id="ATL26101.1"/>
    </source>
</evidence>
<dbReference type="Gene3D" id="3.40.50.1820">
    <property type="entry name" value="alpha/beta hydrolase"/>
    <property type="match status" value="1"/>
</dbReference>
<reference evidence="3 4" key="1">
    <citation type="submission" date="2017-08" db="EMBL/GenBank/DDBJ databases">
        <title>Complete Genome Sequence of Streptomyces formicae KY5, the formicamycin producer.</title>
        <authorList>
            <person name="Holmes N.A."/>
            <person name="Devine R."/>
            <person name="Qin Z."/>
            <person name="Seipke R.F."/>
            <person name="Wilkinson B."/>
            <person name="Hutchings M.I."/>
        </authorList>
    </citation>
    <scope>NUCLEOTIDE SEQUENCE [LARGE SCALE GENOMIC DNA]</scope>
    <source>
        <strain evidence="3 4">KY5</strain>
    </source>
</reference>
<evidence type="ECO:0000259" key="1">
    <source>
        <dbReference type="Pfam" id="PF00326"/>
    </source>
</evidence>
<organism evidence="3 4">
    <name type="scientific">Streptomyces formicae</name>
    <dbReference type="NCBI Taxonomy" id="1616117"/>
    <lineage>
        <taxon>Bacteria</taxon>
        <taxon>Bacillati</taxon>
        <taxon>Actinomycetota</taxon>
        <taxon>Actinomycetes</taxon>
        <taxon>Kitasatosporales</taxon>
        <taxon>Streptomycetaceae</taxon>
        <taxon>Streptomyces</taxon>
    </lineage>
</organism>
<dbReference type="Pfam" id="PF00930">
    <property type="entry name" value="DPPIV_N"/>
    <property type="match status" value="1"/>
</dbReference>
<dbReference type="GO" id="GO:0008239">
    <property type="term" value="F:dipeptidyl-peptidase activity"/>
    <property type="evidence" value="ECO:0007669"/>
    <property type="project" value="TreeGrafter"/>
</dbReference>
<dbReference type="KEGG" id="sfk:KY5_1083"/>
<dbReference type="AlphaFoldDB" id="A0A291Q2Y9"/>
<dbReference type="PANTHER" id="PTHR11731">
    <property type="entry name" value="PROTEASE FAMILY S9B,C DIPEPTIDYL-PEPTIDASE IV-RELATED"/>
    <property type="match status" value="1"/>
</dbReference>
<gene>
    <name evidence="3" type="ORF">KY5_1083</name>
</gene>
<dbReference type="SUPFAM" id="SSF53474">
    <property type="entry name" value="alpha/beta-Hydrolases"/>
    <property type="match status" value="1"/>
</dbReference>
<dbReference type="InterPro" id="IPR001375">
    <property type="entry name" value="Peptidase_S9_cat"/>
</dbReference>
<evidence type="ECO:0000313" key="4">
    <source>
        <dbReference type="Proteomes" id="UP000221011"/>
    </source>
</evidence>
<proteinExistence type="predicted"/>
<dbReference type="SUPFAM" id="SSF82171">
    <property type="entry name" value="DPP6 N-terminal domain-like"/>
    <property type="match status" value="1"/>
</dbReference>
<feature type="domain" description="Dipeptidylpeptidase IV N-terminal" evidence="2">
    <location>
        <begin position="108"/>
        <end position="322"/>
    </location>
</feature>
<dbReference type="EMBL" id="CP022685">
    <property type="protein sequence ID" value="ATL26101.1"/>
    <property type="molecule type" value="Genomic_DNA"/>
</dbReference>
<dbReference type="GO" id="GO:0006508">
    <property type="term" value="P:proteolysis"/>
    <property type="evidence" value="ECO:0007669"/>
    <property type="project" value="InterPro"/>
</dbReference>